<name>A0A834MMZ7_RHYFE</name>
<protein>
    <submittedName>
        <fullName evidence="2">Uncharacterized protein</fullName>
    </submittedName>
</protein>
<comment type="caution">
    <text evidence="2">The sequence shown here is derived from an EMBL/GenBank/DDBJ whole genome shotgun (WGS) entry which is preliminary data.</text>
</comment>
<accession>A0A834MMZ7</accession>
<evidence type="ECO:0000256" key="1">
    <source>
        <dbReference type="SAM" id="MobiDB-lite"/>
    </source>
</evidence>
<proteinExistence type="predicted"/>
<evidence type="ECO:0000313" key="2">
    <source>
        <dbReference type="EMBL" id="KAF7286710.1"/>
    </source>
</evidence>
<sequence>MLSGCPIADTTPTPSRATAGTAPEDEASSPTSCRWDGGTQVCAASCPSYRLKTAPHCCVIPTKVERYSDYDECWVIDHDKII</sequence>
<dbReference type="Proteomes" id="UP000625711">
    <property type="component" value="Unassembled WGS sequence"/>
</dbReference>
<keyword evidence="3" id="KW-1185">Reference proteome</keyword>
<evidence type="ECO:0000313" key="3">
    <source>
        <dbReference type="Proteomes" id="UP000625711"/>
    </source>
</evidence>
<gene>
    <name evidence="2" type="ORF">GWI33_004334</name>
</gene>
<organism evidence="2 3">
    <name type="scientific">Rhynchophorus ferrugineus</name>
    <name type="common">Red palm weevil</name>
    <name type="synonym">Curculio ferrugineus</name>
    <dbReference type="NCBI Taxonomy" id="354439"/>
    <lineage>
        <taxon>Eukaryota</taxon>
        <taxon>Metazoa</taxon>
        <taxon>Ecdysozoa</taxon>
        <taxon>Arthropoda</taxon>
        <taxon>Hexapoda</taxon>
        <taxon>Insecta</taxon>
        <taxon>Pterygota</taxon>
        <taxon>Neoptera</taxon>
        <taxon>Endopterygota</taxon>
        <taxon>Coleoptera</taxon>
        <taxon>Polyphaga</taxon>
        <taxon>Cucujiformia</taxon>
        <taxon>Curculionidae</taxon>
        <taxon>Dryophthorinae</taxon>
        <taxon>Rhynchophorus</taxon>
    </lineage>
</organism>
<feature type="region of interest" description="Disordered" evidence="1">
    <location>
        <begin position="1"/>
        <end position="34"/>
    </location>
</feature>
<dbReference type="AlphaFoldDB" id="A0A834MMZ7"/>
<reference evidence="2" key="1">
    <citation type="submission" date="2020-08" db="EMBL/GenBank/DDBJ databases">
        <title>Genome sequencing and assembly of the red palm weevil Rhynchophorus ferrugineus.</title>
        <authorList>
            <person name="Dias G.B."/>
            <person name="Bergman C.M."/>
            <person name="Manee M."/>
        </authorList>
    </citation>
    <scope>NUCLEOTIDE SEQUENCE</scope>
    <source>
        <strain evidence="2">AA-2017</strain>
        <tissue evidence="2">Whole larva</tissue>
    </source>
</reference>
<dbReference type="EMBL" id="JAACXV010000022">
    <property type="protein sequence ID" value="KAF7286710.1"/>
    <property type="molecule type" value="Genomic_DNA"/>
</dbReference>